<evidence type="ECO:0008006" key="4">
    <source>
        <dbReference type="Google" id="ProtNLM"/>
    </source>
</evidence>
<accession>A0ABN3YC21</accession>
<dbReference type="Proteomes" id="UP001501577">
    <property type="component" value="Unassembled WGS sequence"/>
</dbReference>
<gene>
    <name evidence="2" type="ORF">GCM10019998_22200</name>
</gene>
<dbReference type="InterPro" id="IPR036388">
    <property type="entry name" value="WH-like_DNA-bd_sf"/>
</dbReference>
<keyword evidence="1" id="KW-0238">DNA-binding</keyword>
<dbReference type="Pfam" id="PF13412">
    <property type="entry name" value="HTH_24"/>
    <property type="match status" value="1"/>
</dbReference>
<protein>
    <recommendedName>
        <fullName evidence="4">MarR family transcriptional regulator</fullName>
    </recommendedName>
</protein>
<comment type="caution">
    <text evidence="2">The sequence shown here is derived from an EMBL/GenBank/DDBJ whole genome shotgun (WGS) entry which is preliminary data.</text>
</comment>
<evidence type="ECO:0000313" key="3">
    <source>
        <dbReference type="Proteomes" id="UP001501577"/>
    </source>
</evidence>
<dbReference type="CDD" id="cd00090">
    <property type="entry name" value="HTH_ARSR"/>
    <property type="match status" value="1"/>
</dbReference>
<dbReference type="EMBL" id="BAAAXQ010000075">
    <property type="protein sequence ID" value="GAA3025265.1"/>
    <property type="molecule type" value="Genomic_DNA"/>
</dbReference>
<sequence>MTMKKMRQFNKRESEILQVLWEHEDALSANEIAEISGISKNTVLPVLKKLLNDNYIKVDEVVLTGKTLTRKYLPAIDKEEFVLKHYNLNIDNLLNHFLAEEDDPDVIPTIEKLLKDKKRQFKEDE</sequence>
<reference evidence="2 3" key="1">
    <citation type="journal article" date="2019" name="Int. J. Syst. Evol. Microbiol.">
        <title>The Global Catalogue of Microorganisms (GCM) 10K type strain sequencing project: providing services to taxonomists for standard genome sequencing and annotation.</title>
        <authorList>
            <consortium name="The Broad Institute Genomics Platform"/>
            <consortium name="The Broad Institute Genome Sequencing Center for Infectious Disease"/>
            <person name="Wu L."/>
            <person name="Ma J."/>
        </authorList>
    </citation>
    <scope>NUCLEOTIDE SEQUENCE [LARGE SCALE GENOMIC DNA]</scope>
    <source>
        <strain evidence="2 3">JCM 8736</strain>
    </source>
</reference>
<dbReference type="InterPro" id="IPR011991">
    <property type="entry name" value="ArsR-like_HTH"/>
</dbReference>
<keyword evidence="3" id="KW-1185">Reference proteome</keyword>
<organism evidence="2 3">
    <name type="scientific">Tetragenococcus solitarius</name>
    <dbReference type="NCBI Taxonomy" id="71453"/>
    <lineage>
        <taxon>Bacteria</taxon>
        <taxon>Bacillati</taxon>
        <taxon>Bacillota</taxon>
        <taxon>Bacilli</taxon>
        <taxon>Lactobacillales</taxon>
        <taxon>Enterococcaceae</taxon>
        <taxon>Tetragenococcus</taxon>
    </lineage>
</organism>
<proteinExistence type="predicted"/>
<name>A0ABN3YC21_9ENTE</name>
<evidence type="ECO:0000313" key="2">
    <source>
        <dbReference type="EMBL" id="GAA3025265.1"/>
    </source>
</evidence>
<evidence type="ECO:0000256" key="1">
    <source>
        <dbReference type="ARBA" id="ARBA00023125"/>
    </source>
</evidence>
<dbReference type="InterPro" id="IPR036390">
    <property type="entry name" value="WH_DNA-bd_sf"/>
</dbReference>
<dbReference type="SUPFAM" id="SSF46785">
    <property type="entry name" value="Winged helix' DNA-binding domain"/>
    <property type="match status" value="1"/>
</dbReference>
<dbReference type="Gene3D" id="1.10.10.10">
    <property type="entry name" value="Winged helix-like DNA-binding domain superfamily/Winged helix DNA-binding domain"/>
    <property type="match status" value="1"/>
</dbReference>